<protein>
    <submittedName>
        <fullName evidence="9">Formate dehydrogenase</fullName>
    </submittedName>
</protein>
<dbReference type="PANTHER" id="PTHR43578">
    <property type="entry name" value="NADH-QUINONE OXIDOREDUCTASE SUBUNIT F"/>
    <property type="match status" value="1"/>
</dbReference>
<dbReference type="InterPro" id="IPR001949">
    <property type="entry name" value="NADH-UbQ_OxRdtase_51kDa_CS"/>
</dbReference>
<dbReference type="FunFam" id="3.40.50.11540:FF:000001">
    <property type="entry name" value="NADH dehydrogenase [ubiquinone] flavoprotein 1, mitochondrial"/>
    <property type="match status" value="1"/>
</dbReference>
<evidence type="ECO:0000256" key="6">
    <source>
        <dbReference type="ARBA" id="ARBA00023004"/>
    </source>
</evidence>
<dbReference type="CDD" id="cd03063">
    <property type="entry name" value="TRX_Fd_FDH_beta"/>
    <property type="match status" value="1"/>
</dbReference>
<accession>A0A261TWU9</accession>
<dbReference type="Gene3D" id="1.20.1440.230">
    <property type="entry name" value="NADH-ubiquinone oxidoreductase 51kDa subunit, iron-sulphur binding domain"/>
    <property type="match status" value="1"/>
</dbReference>
<dbReference type="SMART" id="SM00928">
    <property type="entry name" value="NADH_4Fe-4S"/>
    <property type="match status" value="1"/>
</dbReference>
<dbReference type="Gene3D" id="3.10.20.600">
    <property type="match status" value="1"/>
</dbReference>
<organism evidence="9 10">
    <name type="scientific">Bordetella genomosp. 4</name>
    <dbReference type="NCBI Taxonomy" id="463044"/>
    <lineage>
        <taxon>Bacteria</taxon>
        <taxon>Pseudomonadati</taxon>
        <taxon>Pseudomonadota</taxon>
        <taxon>Betaproteobacteria</taxon>
        <taxon>Burkholderiales</taxon>
        <taxon>Alcaligenaceae</taxon>
        <taxon>Bordetella</taxon>
    </lineage>
</organism>
<comment type="similarity">
    <text evidence="3">Belongs to the complex I 51 kDa subunit family.</text>
</comment>
<comment type="caution">
    <text evidence="9">The sequence shown here is derived from an EMBL/GenBank/DDBJ whole genome shotgun (WGS) entry which is preliminary data.</text>
</comment>
<evidence type="ECO:0000256" key="4">
    <source>
        <dbReference type="ARBA" id="ARBA00022485"/>
    </source>
</evidence>
<keyword evidence="7" id="KW-0411">Iron-sulfur</keyword>
<dbReference type="InterPro" id="IPR011538">
    <property type="entry name" value="Nuo51_FMN-bd"/>
</dbReference>
<keyword evidence="4" id="KW-0004">4Fe-4S</keyword>
<dbReference type="SUPFAM" id="SSF142984">
    <property type="entry name" value="Nqo1 middle domain-like"/>
    <property type="match status" value="1"/>
</dbReference>
<dbReference type="GO" id="GO:0008137">
    <property type="term" value="F:NADH dehydrogenase (ubiquinone) activity"/>
    <property type="evidence" value="ECO:0007669"/>
    <property type="project" value="InterPro"/>
</dbReference>
<dbReference type="InterPro" id="IPR037207">
    <property type="entry name" value="Nuop51_4Fe4S-bd_sf"/>
</dbReference>
<dbReference type="GO" id="GO:0046872">
    <property type="term" value="F:metal ion binding"/>
    <property type="evidence" value="ECO:0007669"/>
    <property type="project" value="UniProtKB-KW"/>
</dbReference>
<evidence type="ECO:0000256" key="7">
    <source>
        <dbReference type="ARBA" id="ARBA00023014"/>
    </source>
</evidence>
<dbReference type="EMBL" id="NEVQ01000019">
    <property type="protein sequence ID" value="OZI53093.1"/>
    <property type="molecule type" value="Genomic_DNA"/>
</dbReference>
<dbReference type="Gene3D" id="3.40.50.11540">
    <property type="entry name" value="NADH-ubiquinone oxidoreductase 51kDa subunit"/>
    <property type="match status" value="1"/>
</dbReference>
<dbReference type="GO" id="GO:0051539">
    <property type="term" value="F:4 iron, 4 sulfur cluster binding"/>
    <property type="evidence" value="ECO:0007669"/>
    <property type="project" value="UniProtKB-KW"/>
</dbReference>
<evidence type="ECO:0000256" key="3">
    <source>
        <dbReference type="ARBA" id="ARBA00007523"/>
    </source>
</evidence>
<feature type="domain" description="NADH-ubiquinone oxidoreductase 51kDa subunit iron-sulphur binding" evidence="8">
    <location>
        <begin position="460"/>
        <end position="505"/>
    </location>
</feature>
<dbReference type="Pfam" id="PF10589">
    <property type="entry name" value="NADH_4Fe-4S"/>
    <property type="match status" value="1"/>
</dbReference>
<keyword evidence="6" id="KW-0408">Iron</keyword>
<reference evidence="9 10" key="1">
    <citation type="submission" date="2017-05" db="EMBL/GenBank/DDBJ databases">
        <title>Complete and WGS of Bordetella genogroups.</title>
        <authorList>
            <person name="Spilker T."/>
            <person name="LiPuma J."/>
        </authorList>
    </citation>
    <scope>NUCLEOTIDE SEQUENCE [LARGE SCALE GENOMIC DNA]</scope>
    <source>
        <strain evidence="9 10">AU9919</strain>
    </source>
</reference>
<comment type="cofactor">
    <cofactor evidence="2">
        <name>[4Fe-4S] cluster</name>
        <dbReference type="ChEBI" id="CHEBI:49883"/>
    </cofactor>
</comment>
<dbReference type="InterPro" id="IPR037225">
    <property type="entry name" value="Nuo51_FMN-bd_sf"/>
</dbReference>
<name>A0A261TWU9_9BORD</name>
<evidence type="ECO:0000313" key="9">
    <source>
        <dbReference type="EMBL" id="OZI53093.1"/>
    </source>
</evidence>
<evidence type="ECO:0000313" key="10">
    <source>
        <dbReference type="Proteomes" id="UP000216885"/>
    </source>
</evidence>
<dbReference type="Proteomes" id="UP000216885">
    <property type="component" value="Unassembled WGS sequence"/>
</dbReference>
<dbReference type="PANTHER" id="PTHR43578:SF3">
    <property type="entry name" value="NADH-QUINONE OXIDOREDUCTASE SUBUNIT F"/>
    <property type="match status" value="1"/>
</dbReference>
<dbReference type="PROSITE" id="PS00645">
    <property type="entry name" value="COMPLEX1_51K_2"/>
    <property type="match status" value="1"/>
</dbReference>
<dbReference type="AlphaFoldDB" id="A0A261TWU9"/>
<keyword evidence="5" id="KW-0479">Metal-binding</keyword>
<dbReference type="GO" id="GO:0010181">
    <property type="term" value="F:FMN binding"/>
    <property type="evidence" value="ECO:0007669"/>
    <property type="project" value="InterPro"/>
</dbReference>
<evidence type="ECO:0000256" key="2">
    <source>
        <dbReference type="ARBA" id="ARBA00001966"/>
    </source>
</evidence>
<sequence length="560" mass="59526">MNASPPRPTVTSVDATTAADNVIAASSTGIPTDADIVTIYLPRDAAALAMDADAVALAIEQEAHRRNLTIQLVRNGSRGMLWLEPLAEIITPSGRIAYGPVQVDDVASLFEADWLHGGAHPLNLGLTAEIPYLKNQQRLTFSRVGITDPLSTDDYLAHEGLQGLRRALTMTPEQIVDEITISGLRGRGGAAFPTGIKWKTVLTTPAPQKYIVCNADEGDSGTFSDRLIMEGDPFVLIEGMTIAGLAVGATYGYIYVRSEYPQSIDTLNAAIARARDAGWLGDDIQGSGKRFDLEVRKGAGAYICGEETSLLESLEGKRGVVRAKPPLPAISGLFGQPTVINNLISLATVPVILARGAAYYRDYGMGRSQGTLPFQLAGNLKHGGLVEVAFGVTLRELLYDYGGGSASGRPLRAVQVGGPLGAYLPESQWDVPLDYEAYVKISAMVGHGGIVAFDDTVDMSRMARYAMEFCAVESCGKCTPCRIGAVRGQETLDKIRAGGPQHEQHIHLLRDLCDTMLGGSLCALGGMTPYPVLSALNHFPEDFGIAAPATSGNPTASHQA</sequence>
<evidence type="ECO:0000256" key="5">
    <source>
        <dbReference type="ARBA" id="ARBA00022723"/>
    </source>
</evidence>
<dbReference type="InterPro" id="IPR019575">
    <property type="entry name" value="Nuop51_4Fe4S-bd"/>
</dbReference>
<keyword evidence="10" id="KW-1185">Reference proteome</keyword>
<dbReference type="Pfam" id="PF01512">
    <property type="entry name" value="Complex1_51K"/>
    <property type="match status" value="1"/>
</dbReference>
<dbReference type="PROSITE" id="PS00644">
    <property type="entry name" value="COMPLEX1_51K_1"/>
    <property type="match status" value="1"/>
</dbReference>
<proteinExistence type="inferred from homology"/>
<gene>
    <name evidence="9" type="ORF">CAL20_19030</name>
</gene>
<evidence type="ECO:0000256" key="1">
    <source>
        <dbReference type="ARBA" id="ARBA00001917"/>
    </source>
</evidence>
<evidence type="ECO:0000259" key="8">
    <source>
        <dbReference type="SMART" id="SM00928"/>
    </source>
</evidence>
<dbReference type="SUPFAM" id="SSF142019">
    <property type="entry name" value="Nqo1 FMN-binding domain-like"/>
    <property type="match status" value="1"/>
</dbReference>
<dbReference type="Gene3D" id="6.10.250.1450">
    <property type="match status" value="1"/>
</dbReference>
<dbReference type="SUPFAM" id="SSF140490">
    <property type="entry name" value="Nqo1C-terminal domain-like"/>
    <property type="match status" value="1"/>
</dbReference>
<comment type="cofactor">
    <cofactor evidence="1">
        <name>FMN</name>
        <dbReference type="ChEBI" id="CHEBI:58210"/>
    </cofactor>
</comment>